<dbReference type="EMBL" id="CP101987">
    <property type="protein sequence ID" value="UUI72595.1"/>
    <property type="molecule type" value="Genomic_DNA"/>
</dbReference>
<dbReference type="PANTHER" id="PTHR42948">
    <property type="entry name" value="TRANSPORTER"/>
    <property type="match status" value="1"/>
</dbReference>
<organism evidence="9 10">
    <name type="scientific">Cellulomonas xiejunii</name>
    <dbReference type="NCBI Taxonomy" id="2968083"/>
    <lineage>
        <taxon>Bacteria</taxon>
        <taxon>Bacillati</taxon>
        <taxon>Actinomycetota</taxon>
        <taxon>Actinomycetes</taxon>
        <taxon>Micrococcales</taxon>
        <taxon>Cellulomonadaceae</taxon>
        <taxon>Cellulomonas</taxon>
    </lineage>
</organism>
<keyword evidence="4 8" id="KW-1133">Transmembrane helix</keyword>
<feature type="transmembrane region" description="Helical" evidence="8">
    <location>
        <begin position="191"/>
        <end position="213"/>
    </location>
</feature>
<feature type="transmembrane region" description="Helical" evidence="8">
    <location>
        <begin position="366"/>
        <end position="391"/>
    </location>
</feature>
<keyword evidence="5 8" id="KW-0472">Membrane</keyword>
<dbReference type="SUPFAM" id="SSF161070">
    <property type="entry name" value="SNF-like"/>
    <property type="match status" value="1"/>
</dbReference>
<feature type="region of interest" description="Disordered" evidence="7">
    <location>
        <begin position="507"/>
        <end position="540"/>
    </location>
</feature>
<evidence type="ECO:0000256" key="4">
    <source>
        <dbReference type="ARBA" id="ARBA00022989"/>
    </source>
</evidence>
<proteinExistence type="inferred from homology"/>
<protein>
    <recommendedName>
        <fullName evidence="6">Transporter</fullName>
    </recommendedName>
</protein>
<name>A0ABY5KTY5_9CELL</name>
<dbReference type="PANTHER" id="PTHR42948:SF1">
    <property type="entry name" value="TRANSPORTER"/>
    <property type="match status" value="1"/>
</dbReference>
<keyword evidence="2 6" id="KW-0813">Transport</keyword>
<dbReference type="CDD" id="cd10334">
    <property type="entry name" value="SLC6sbd_u1"/>
    <property type="match status" value="1"/>
</dbReference>
<feature type="transmembrane region" description="Helical" evidence="8">
    <location>
        <begin position="158"/>
        <end position="179"/>
    </location>
</feature>
<dbReference type="NCBIfam" id="NF037979">
    <property type="entry name" value="Na_transp"/>
    <property type="match status" value="1"/>
</dbReference>
<feature type="transmembrane region" description="Helical" evidence="8">
    <location>
        <begin position="475"/>
        <end position="497"/>
    </location>
</feature>
<keyword evidence="3 6" id="KW-0812">Transmembrane</keyword>
<feature type="transmembrane region" description="Helical" evidence="8">
    <location>
        <begin position="26"/>
        <end position="45"/>
    </location>
</feature>
<evidence type="ECO:0000256" key="7">
    <source>
        <dbReference type="SAM" id="MobiDB-lite"/>
    </source>
</evidence>
<reference evidence="9 10" key="1">
    <citation type="submission" date="2022-07" db="EMBL/GenBank/DDBJ databases">
        <title>Novel species in genus cellulomonas.</title>
        <authorList>
            <person name="Ye L."/>
        </authorList>
    </citation>
    <scope>NUCLEOTIDE SEQUENCE [LARGE SCALE GENOMIC DNA]</scope>
    <source>
        <strain evidence="10">zg-B89</strain>
    </source>
</reference>
<feature type="transmembrane region" description="Helical" evidence="8">
    <location>
        <begin position="403"/>
        <end position="423"/>
    </location>
</feature>
<evidence type="ECO:0000313" key="10">
    <source>
        <dbReference type="Proteomes" id="UP001316384"/>
    </source>
</evidence>
<evidence type="ECO:0000256" key="2">
    <source>
        <dbReference type="ARBA" id="ARBA00022448"/>
    </source>
</evidence>
<evidence type="ECO:0000256" key="3">
    <source>
        <dbReference type="ARBA" id="ARBA00022692"/>
    </source>
</evidence>
<gene>
    <name evidence="9" type="ORF">NP048_03790</name>
</gene>
<keyword evidence="6" id="KW-0769">Symport</keyword>
<evidence type="ECO:0000313" key="9">
    <source>
        <dbReference type="EMBL" id="UUI72595.1"/>
    </source>
</evidence>
<feature type="transmembrane region" description="Helical" evidence="8">
    <location>
        <begin position="328"/>
        <end position="354"/>
    </location>
</feature>
<evidence type="ECO:0000256" key="8">
    <source>
        <dbReference type="SAM" id="Phobius"/>
    </source>
</evidence>
<dbReference type="Proteomes" id="UP001316384">
    <property type="component" value="Chromosome"/>
</dbReference>
<comment type="similarity">
    <text evidence="6">Belongs to the sodium:neurotransmitter symporter (SNF) (TC 2.A.22) family.</text>
</comment>
<feature type="transmembrane region" description="Helical" evidence="8">
    <location>
        <begin position="100"/>
        <end position="123"/>
    </location>
</feature>
<accession>A0ABY5KTY5</accession>
<feature type="transmembrane region" description="Helical" evidence="8">
    <location>
        <begin position="57"/>
        <end position="79"/>
    </location>
</feature>
<evidence type="ECO:0000256" key="5">
    <source>
        <dbReference type="ARBA" id="ARBA00023136"/>
    </source>
</evidence>
<dbReference type="PROSITE" id="PS00610">
    <property type="entry name" value="NA_NEUROTRAN_SYMP_1"/>
    <property type="match status" value="1"/>
</dbReference>
<dbReference type="InterPro" id="IPR037272">
    <property type="entry name" value="SNS_sf"/>
</dbReference>
<evidence type="ECO:0000256" key="1">
    <source>
        <dbReference type="ARBA" id="ARBA00004141"/>
    </source>
</evidence>
<sequence length="540" mass="56882">MSAAGAGATGQVDEKRKRGAFSSRRVFILAAIGSAVGLGNIWRFPYVTYENGGGAFVVPYLVALLTAGIPFLLLDYAIGHRQRGSAPLSFARLRRSAEGLGWWQVAICFVIAVYYAAVVAWALRYTFFSLDKAWGSDPEGFFFGEFLQAGDVRVTTDVVPGVLVPLAIVWLSVLVIMALGVQRGIGASSMVFIPVLILAFTALVVRALLLPGATAGLDALFTPDWSALTSASVWAAAFGQIFFSLSIGFGIMITYASYVGRREDMVGSGLVVGFANSSFELLAGIGVFAALGFMAQANGVAVADVASSGIGLAFIAFPTIISEAPAGALIGVLFFASLVLAGITSLVSVIEVVISAVRDKFDTRRLTATLAVVVPCALLSLALFSTTSGIYVLDVVDHFVNQYGILVVALVSMLVVAWALRALPALGAHLNVHGRPRVGRTWRVLTSVVAPVGLVVVLVFALRDDLGAPYEDYPAWLLMVFGWLMVVLLPVVGFLIARVPWRAGTHLDGPPPGSDPTAPLDATGIGASGARPVRDDEGDR</sequence>
<feature type="transmembrane region" description="Helical" evidence="8">
    <location>
        <begin position="233"/>
        <end position="258"/>
    </location>
</feature>
<dbReference type="RefSeq" id="WP_227578155.1">
    <property type="nucleotide sequence ID" value="NZ_CP101987.1"/>
</dbReference>
<feature type="transmembrane region" description="Helical" evidence="8">
    <location>
        <begin position="444"/>
        <end position="463"/>
    </location>
</feature>
<dbReference type="InterPro" id="IPR000175">
    <property type="entry name" value="Na/ntran_symport"/>
</dbReference>
<keyword evidence="10" id="KW-1185">Reference proteome</keyword>
<dbReference type="PRINTS" id="PR00176">
    <property type="entry name" value="NANEUSMPORT"/>
</dbReference>
<dbReference type="Pfam" id="PF00209">
    <property type="entry name" value="SNF"/>
    <property type="match status" value="2"/>
</dbReference>
<feature type="transmembrane region" description="Helical" evidence="8">
    <location>
        <begin position="270"/>
        <end position="295"/>
    </location>
</feature>
<dbReference type="PROSITE" id="PS50267">
    <property type="entry name" value="NA_NEUROTRAN_SYMP_3"/>
    <property type="match status" value="1"/>
</dbReference>
<comment type="subcellular location">
    <subcellularLocation>
        <location evidence="1">Membrane</location>
        <topology evidence="1">Multi-pass membrane protein</topology>
    </subcellularLocation>
</comment>
<evidence type="ECO:0000256" key="6">
    <source>
        <dbReference type="RuleBase" id="RU003732"/>
    </source>
</evidence>